<reference evidence="3" key="1">
    <citation type="submission" date="2005-08" db="EMBL/GenBank/DDBJ databases">
        <title>Complete sequence of Dechloromonas aromatica RCB.</title>
        <authorList>
            <person name="Salinero K.K."/>
            <person name="Copeland A."/>
            <person name="Lucas S."/>
            <person name="Lapidus A."/>
            <person name="Barry K."/>
            <person name="Detter J.C."/>
            <person name="Glavina T."/>
            <person name="Hammon N."/>
            <person name="Israni S."/>
            <person name="Pitluck S."/>
            <person name="Di Bartolo G."/>
            <person name="Trong S."/>
            <person name="Schmutz J."/>
            <person name="Larimer F."/>
            <person name="Land M."/>
            <person name="Ivanova N."/>
            <person name="Richardson P."/>
        </authorList>
    </citation>
    <scope>NUCLEOTIDE SEQUENCE</scope>
    <source>
        <strain evidence="3">RCB</strain>
    </source>
</reference>
<dbReference type="GO" id="GO:0007165">
    <property type="term" value="P:signal transduction"/>
    <property type="evidence" value="ECO:0007669"/>
    <property type="project" value="InterPro"/>
</dbReference>
<accession>Q47BW0</accession>
<dbReference type="STRING" id="159087.Daro_2941"/>
<dbReference type="AlphaFoldDB" id="Q47BW0"/>
<name>Q47BW0_DECAR</name>
<gene>
    <name evidence="3" type="ordered locus">Daro_2941</name>
</gene>
<protein>
    <recommendedName>
        <fullName evidence="2">TIR domain-containing protein</fullName>
    </recommendedName>
</protein>
<evidence type="ECO:0000259" key="2">
    <source>
        <dbReference type="PROSITE" id="PS50104"/>
    </source>
</evidence>
<feature type="region of interest" description="Disordered" evidence="1">
    <location>
        <begin position="201"/>
        <end position="254"/>
    </location>
</feature>
<feature type="domain" description="TIR" evidence="2">
    <location>
        <begin position="1"/>
        <end position="128"/>
    </location>
</feature>
<evidence type="ECO:0000313" key="3">
    <source>
        <dbReference type="EMBL" id="AAZ47671.1"/>
    </source>
</evidence>
<evidence type="ECO:0000256" key="1">
    <source>
        <dbReference type="SAM" id="MobiDB-lite"/>
    </source>
</evidence>
<proteinExistence type="predicted"/>
<sequence>MTDIFLSYTEKDREQARRVAAMLESGGWTVWWDRRIPAGETWRTVLEKALEDMRCMIVLWSARSIESEWVYEEATEGRRLGKLVPVLIEAVRPPAGFREIQAADLSDWDGTREFEGLRMLLADLENLLGKPSAAPGNRQPAIDGGGGSSDLPYDPADLAGGVIVRPWWQKHRLAAMAAAGTLLVAGAIYLAWPAREPTLVAPPVRNPERHETHPGTLPGAAMLAPTTHETESAPVAKVTPQARTPAKRSETTRTASARCTDLLARIQLGESLSYEAQAVFQKECQQ</sequence>
<dbReference type="InterPro" id="IPR000157">
    <property type="entry name" value="TIR_dom"/>
</dbReference>
<dbReference type="Gene3D" id="3.40.50.10140">
    <property type="entry name" value="Toll/interleukin-1 receptor homology (TIR) domain"/>
    <property type="match status" value="1"/>
</dbReference>
<dbReference type="InterPro" id="IPR035897">
    <property type="entry name" value="Toll_tir_struct_dom_sf"/>
</dbReference>
<organism evidence="3">
    <name type="scientific">Dechloromonas aromatica (strain RCB)</name>
    <dbReference type="NCBI Taxonomy" id="159087"/>
    <lineage>
        <taxon>Bacteria</taxon>
        <taxon>Pseudomonadati</taxon>
        <taxon>Pseudomonadota</taxon>
        <taxon>Betaproteobacteria</taxon>
        <taxon>Rhodocyclales</taxon>
        <taxon>Azonexaceae</taxon>
        <taxon>Dechloromonas</taxon>
    </lineage>
</organism>
<dbReference type="HOGENOM" id="CLU_972253_0_0_4"/>
<dbReference type="OrthoDB" id="8901866at2"/>
<dbReference type="EMBL" id="CP000089">
    <property type="protein sequence ID" value="AAZ47671.1"/>
    <property type="molecule type" value="Genomic_DNA"/>
</dbReference>
<dbReference type="eggNOG" id="COG4916">
    <property type="taxonomic scope" value="Bacteria"/>
</dbReference>
<dbReference type="SUPFAM" id="SSF52200">
    <property type="entry name" value="Toll/Interleukin receptor TIR domain"/>
    <property type="match status" value="1"/>
</dbReference>
<dbReference type="PROSITE" id="PS50104">
    <property type="entry name" value="TIR"/>
    <property type="match status" value="1"/>
</dbReference>
<dbReference type="KEGG" id="dar:Daro_2941"/>
<dbReference type="Pfam" id="PF13676">
    <property type="entry name" value="TIR_2"/>
    <property type="match status" value="1"/>
</dbReference>